<sequence>MRSMVKQKAEGVLERIGGVCKWLEQGNSGISDCFFWTGQQQINSRVFGPLQAATFGLVCGNPADKSNDVIVVGEIVAFTGADADKEGEENEIEADA</sequence>
<dbReference type="AlphaFoldDB" id="A0AAV0ZA66"/>
<keyword evidence="2" id="KW-1185">Reference proteome</keyword>
<dbReference type="EMBL" id="OX451735">
    <property type="protein sequence ID" value="CAI8594796.1"/>
    <property type="molecule type" value="Genomic_DNA"/>
</dbReference>
<evidence type="ECO:0000313" key="1">
    <source>
        <dbReference type="EMBL" id="CAI8594796.1"/>
    </source>
</evidence>
<proteinExistence type="predicted"/>
<reference evidence="1 2" key="1">
    <citation type="submission" date="2023-01" db="EMBL/GenBank/DDBJ databases">
        <authorList>
            <person name="Kreplak J."/>
        </authorList>
    </citation>
    <scope>NUCLEOTIDE SEQUENCE [LARGE SCALE GENOMIC DNA]</scope>
</reference>
<gene>
    <name evidence="1" type="ORF">VFH_I158880</name>
</gene>
<name>A0AAV0ZA66_VICFA</name>
<dbReference type="Proteomes" id="UP001157006">
    <property type="component" value="Chromosome 1S"/>
</dbReference>
<evidence type="ECO:0000313" key="2">
    <source>
        <dbReference type="Proteomes" id="UP001157006"/>
    </source>
</evidence>
<organism evidence="1 2">
    <name type="scientific">Vicia faba</name>
    <name type="common">Broad bean</name>
    <name type="synonym">Faba vulgaris</name>
    <dbReference type="NCBI Taxonomy" id="3906"/>
    <lineage>
        <taxon>Eukaryota</taxon>
        <taxon>Viridiplantae</taxon>
        <taxon>Streptophyta</taxon>
        <taxon>Embryophyta</taxon>
        <taxon>Tracheophyta</taxon>
        <taxon>Spermatophyta</taxon>
        <taxon>Magnoliopsida</taxon>
        <taxon>eudicotyledons</taxon>
        <taxon>Gunneridae</taxon>
        <taxon>Pentapetalae</taxon>
        <taxon>rosids</taxon>
        <taxon>fabids</taxon>
        <taxon>Fabales</taxon>
        <taxon>Fabaceae</taxon>
        <taxon>Papilionoideae</taxon>
        <taxon>50 kb inversion clade</taxon>
        <taxon>NPAAA clade</taxon>
        <taxon>Hologalegina</taxon>
        <taxon>IRL clade</taxon>
        <taxon>Fabeae</taxon>
        <taxon>Vicia</taxon>
    </lineage>
</organism>
<protein>
    <submittedName>
        <fullName evidence="1">Uncharacterized protein</fullName>
    </submittedName>
</protein>
<accession>A0AAV0ZA66</accession>